<reference evidence="1 2" key="1">
    <citation type="submission" date="2015-06" db="EMBL/GenBank/DDBJ databases">
        <title>Genome sequence of Pseudoalteromonas peptidolytica.</title>
        <authorList>
            <person name="Xie B.-B."/>
            <person name="Rong J.-C."/>
            <person name="Qin Q.-L."/>
            <person name="Zhang Y.-Z."/>
        </authorList>
    </citation>
    <scope>NUCLEOTIDE SEQUENCE [LARGE SCALE GENOMIC DNA]</scope>
    <source>
        <strain evidence="1 2">F12-50-A1</strain>
    </source>
</reference>
<sequence length="2837" mass="318343">MSVINTIKNAKYRAFINALADKREWFSVKSEQRVPSVIPDNKGLLYLANFNENYVVAVTPINHDMVYVAEVASPTRVVSGVIAGSERVLVLSADGKLHIFSPNLIHLQTVNLHDNVTDIIWADGLIWLVGPDMFHIEIQQVLSREEGLLELVPYRSVPGLPGIRHLVWLPQAQSVAAVSATTLYFVSFEGLEVQNVPLPTSVQHVGGHTSLLVFTEVHSGDALVLDLIDADITPLPAYGSVNICTDPIITTKTAWHRRHHGDYIVSLLDIQEPGNEEVTSIVQHIEKEAGALPNNQPELLVNLQEKADYFNLSAQRHCQEDEFYTSEYFSLRGDGDPLLVLTDGGELVIDEAGSRRLTSAAWITDQQLAISHKFSKHSGLHHRVSIKVYEPFASSERYVDLSQGEFTGMQWLPARGLLTLKNPVYTEGYYVGKYVSEIYPLSALTLVEGAEVLLSGTTPSNTSVTFEFRVSYSNEEYAHIQYSDWSANLPTTPSGAQLKGVQFRVFATTTDTNTTPLIQGFQLNSTQHALLSVGFWDLHRARSQKFVPSLSSSQDSIDLTSDSQCVSAHTCAHKTYANDGQSRSMGTHTHAYTLAEQLTVRWQNAHYILRRTSANSQHGYARYKISPTQKQWATAKFHLQTWLSRVNDVNRGRLYSTNAHHGPKIDMMSEGSRQLHENVLSASGFVSTNATSQQRVFSPHMRSSFNVSSTYTKDWHYRLALGGIQRYLGLRRFASKKIGKRYTWSVFSNPISLASDKTQGVGYPSQASGSPQTRAFSWHEGIRPRVSNGMQPVRVKLPLFGTQEVDGISMYNHSGVLGYDNELYQANTKVNATVAYDTLTSLTLQSTKGVGQTESRRATSQSALTVDEVLAGSTRQLKHYLVASQIYSWAAKLPFRQPAEARRFRRSIWAIQHAVDSWKAQPVEGQRTLSADNINALELKQLSASLGTDLTAHRTKQQSLRLCGSVKLRLLCQSNLGTNFMTSYPIQSYHASKPEMMNFSIIGGLKSASNDQLIALLSQPNQRVNVAQTLSFIMESSTRIQRLYEAIQYAISWLALHPSGYKMEYSATGAHSGPLADAMNAHLVSMSKSEAPDVPSTAAHTKQLEAGTSQANTAQPQTLVGNINYDKANGQDTSTPAIINYHLSGQQYLLGRAIYDVLSNWIGKESGSRIQFIKGVLSSSHTSDTHAVADKLNKFVAQLLKQTASQQSAQVADVIKYFIASFLNENQPQKAEFAVEPQSSLATLAKAIFTTGVSNAYSDDIGSAVYNTQHAIQTIALRILLKQTADYQKLTFTQMQDQFRQSLGAPVYQLYRYTRVSSDRHNIGYTTTVVSKIQVNAPRYLKKATTGKPINVIAKSIASGPLWTNNITMSPDSAFSGGENILSEIQYNVAQYRTTLRALQSLSSTAKSWQSRVHEQASYWMAKQIKHIPVSVLTAESPTYSHAISDMMNYRFSKLGLTLGELIQSTPQREHNITLFSVNFLNNQQGHAYQSSGFTGRSQLPWLITGKILGVRAADNARPLNIRSTANESIRFWCSRLEAADNQQPTFAQQHIPLVMKTGISSIQTSVKIVRGVFKQWIEQQFTARIIYRDVAINDGYYIQSPSFQFKLNNQVNATPWQNLSINMLNAAPSRWLSEVHRLSDKIYTAIDKTLAQEVNVAFKSLNSNNALELLIVTVTTLNKFVQGLGRYSKYASLESETLSAIQSKINKNMAILCSDAVKYERLYQAQQYLSIVYNKALAALSHTGQQTQFLHQSSAKLIVKMVEASVLNYAHYLIRANGQTHRPTHLLHAVEVIKNWQQQLAVKQTNSIASTQEIKLVNAIYEVIQPLITLPKAVFSITAGMQADALKLINFSLQESFKIHPIKSILGKHLPNTLLIQNKALSKHASSAIEMSGRMYVDSLNQHMQLKFIPGTWVRNHYVFKKAHLIKQAGTKVHLPETIKWQVESGYCQHNQLEVAAYLLYQPWSKRFNMLNFKPLINKTTRLLQRVAIYREAGKRVLLSQKPQYWMPKPRYIFPHGLPDFLQDFGPFSPGLHLSQQQYIQELPKQDTAVLSTQKDAGLYALGLEHTQQVVRDKRSAGSVGLNYERNYAPFSADLQLFVNDFKQLSQAKKTVSRTIRRRAEQFSFGYSRLNMRYVQNRLGHEHIERLFSQAVTNTRLLIGAPSWLRASTHAQAYNSDNIAWRQTSQGIGKLTVDKWINTHLSNSTTRLLYKLATPLSTHSFTTAYRASRCSDIIFAHDTTTRAWQTIGTGTTRSIKHSGDQPAVKHVVIKETLTNPLTRTIQWEKLEALKTSANIPALVNLKVTTLSYNVTRLLTLRVTDVHTTKQSISLAKAHSMMRSTELTYQLVTPSDVPLGKVVQSPYKLLKQSMPDSIFVAMRHAKGFDLYGTVDLGKRTFCAPIPIKIQEMDRLKASTVSHYALKINTILRDSLYAHADKLDYTRLSPDSYIQSLMQYTAELTAVAIDHWQMKQTAPTISTKLHKEIIEILEGSWLTDKSFKQSLKTRGHLLNRLAQAMVLPPSVRQHYRQDLLSESTLLNALIQANHIDNVAQHALAQAGLSASTIHTLMAQSRQGLAERLALLRQSELNEVDVERIYDQQMLGAAKLMNTLTQLGVNTAQLESAYNQLQSPLDAASPIIAQYVEYPNLVMAIGAAFEQYLASDPRAYMHYRMNKEQVANHQRQYRFMTQNLPEVIDFYHQTHSTQRQLGANFAVDMTSILDSIDHSALQTKPFHDRVELNLPLNYRSDDYRRYKAGIVAIDLMQWLRDLRTDYREELIAKVQAGTAQGAYSPRAAMLDAVRNMVVEPILYRHPKDGSWMWRAYSPSDTQYNYIVWGSL</sequence>
<proteinExistence type="predicted"/>
<gene>
    <name evidence="1" type="ORF">PPEP_a4231</name>
</gene>
<evidence type="ECO:0000313" key="2">
    <source>
        <dbReference type="Proteomes" id="UP000660708"/>
    </source>
</evidence>
<dbReference type="EMBL" id="AQHF01000028">
    <property type="protein sequence ID" value="MBE0347862.1"/>
    <property type="molecule type" value="Genomic_DNA"/>
</dbReference>
<evidence type="ECO:0000313" key="1">
    <source>
        <dbReference type="EMBL" id="MBE0347862.1"/>
    </source>
</evidence>
<name>A0A8I0MYU6_9GAMM</name>
<dbReference type="Proteomes" id="UP000660708">
    <property type="component" value="Unassembled WGS sequence"/>
</dbReference>
<dbReference type="RefSeq" id="WP_147388873.1">
    <property type="nucleotide sequence ID" value="NZ_AQHF01000028.1"/>
</dbReference>
<protein>
    <submittedName>
        <fullName evidence="1">Uncharacterized protein</fullName>
    </submittedName>
</protein>
<comment type="caution">
    <text evidence="1">The sequence shown here is derived from an EMBL/GenBank/DDBJ whole genome shotgun (WGS) entry which is preliminary data.</text>
</comment>
<keyword evidence="2" id="KW-1185">Reference proteome</keyword>
<accession>A0A8I0MYU6</accession>
<organism evidence="1 2">
    <name type="scientific">Pseudoalteromonas peptidolytica F12-50-A1</name>
    <dbReference type="NCBI Taxonomy" id="1315280"/>
    <lineage>
        <taxon>Bacteria</taxon>
        <taxon>Pseudomonadati</taxon>
        <taxon>Pseudomonadota</taxon>
        <taxon>Gammaproteobacteria</taxon>
        <taxon>Alteromonadales</taxon>
        <taxon>Pseudoalteromonadaceae</taxon>
        <taxon>Pseudoalteromonas</taxon>
    </lineage>
</organism>